<dbReference type="EMBL" id="PZQS01000001">
    <property type="protein sequence ID" value="PVD39489.1"/>
    <property type="molecule type" value="Genomic_DNA"/>
</dbReference>
<name>A0A2T7Q1D5_POMCA</name>
<organism evidence="6 7">
    <name type="scientific">Pomacea canaliculata</name>
    <name type="common">Golden apple snail</name>
    <dbReference type="NCBI Taxonomy" id="400727"/>
    <lineage>
        <taxon>Eukaryota</taxon>
        <taxon>Metazoa</taxon>
        <taxon>Spiralia</taxon>
        <taxon>Lophotrochozoa</taxon>
        <taxon>Mollusca</taxon>
        <taxon>Gastropoda</taxon>
        <taxon>Caenogastropoda</taxon>
        <taxon>Architaenioglossa</taxon>
        <taxon>Ampullarioidea</taxon>
        <taxon>Ampullariidae</taxon>
        <taxon>Pomacea</taxon>
    </lineage>
</organism>
<comment type="caution">
    <text evidence="6">The sequence shown here is derived from an EMBL/GenBank/DDBJ whole genome shotgun (WGS) entry which is preliminary data.</text>
</comment>
<comment type="subcellular location">
    <subcellularLocation>
        <location evidence="1">Secreted</location>
    </subcellularLocation>
</comment>
<dbReference type="SUPFAM" id="SSF49842">
    <property type="entry name" value="TNF-like"/>
    <property type="match status" value="1"/>
</dbReference>
<feature type="domain" description="C1q" evidence="5">
    <location>
        <begin position="60"/>
        <end position="190"/>
    </location>
</feature>
<feature type="signal peptide" evidence="4">
    <location>
        <begin position="1"/>
        <end position="18"/>
    </location>
</feature>
<evidence type="ECO:0000313" key="6">
    <source>
        <dbReference type="EMBL" id="PVD39489.1"/>
    </source>
</evidence>
<evidence type="ECO:0000256" key="4">
    <source>
        <dbReference type="SAM" id="SignalP"/>
    </source>
</evidence>
<accession>A0A2T7Q1D5</accession>
<keyword evidence="2" id="KW-0964">Secreted</keyword>
<evidence type="ECO:0000313" key="7">
    <source>
        <dbReference type="Proteomes" id="UP000245119"/>
    </source>
</evidence>
<dbReference type="PROSITE" id="PS50871">
    <property type="entry name" value="C1Q"/>
    <property type="match status" value="1"/>
</dbReference>
<reference evidence="6 7" key="1">
    <citation type="submission" date="2018-04" db="EMBL/GenBank/DDBJ databases">
        <title>The genome of golden apple snail Pomacea canaliculata provides insight into stress tolerance and invasive adaptation.</title>
        <authorList>
            <person name="Liu C."/>
            <person name="Liu B."/>
            <person name="Ren Y."/>
            <person name="Zhang Y."/>
            <person name="Wang H."/>
            <person name="Li S."/>
            <person name="Jiang F."/>
            <person name="Yin L."/>
            <person name="Zhang G."/>
            <person name="Qian W."/>
            <person name="Fan W."/>
        </authorList>
    </citation>
    <scope>NUCLEOTIDE SEQUENCE [LARGE SCALE GENOMIC DNA]</scope>
    <source>
        <strain evidence="6">SZHN2017</strain>
        <tissue evidence="6">Muscle</tissue>
    </source>
</reference>
<evidence type="ECO:0000256" key="1">
    <source>
        <dbReference type="ARBA" id="ARBA00004613"/>
    </source>
</evidence>
<dbReference type="Proteomes" id="UP000245119">
    <property type="component" value="Linkage Group LG1"/>
</dbReference>
<protein>
    <recommendedName>
        <fullName evidence="5">C1q domain-containing protein</fullName>
    </recommendedName>
</protein>
<dbReference type="InterPro" id="IPR050822">
    <property type="entry name" value="Cerebellin_Synaptic_Org"/>
</dbReference>
<dbReference type="GO" id="GO:0005576">
    <property type="term" value="C:extracellular region"/>
    <property type="evidence" value="ECO:0007669"/>
    <property type="project" value="UniProtKB-SubCell"/>
</dbReference>
<dbReference type="AlphaFoldDB" id="A0A2T7Q1D5"/>
<dbReference type="PANTHER" id="PTHR22923">
    <property type="entry name" value="CEREBELLIN-RELATED"/>
    <property type="match status" value="1"/>
</dbReference>
<keyword evidence="7" id="KW-1185">Reference proteome</keyword>
<evidence type="ECO:0000256" key="3">
    <source>
        <dbReference type="ARBA" id="ARBA00022729"/>
    </source>
</evidence>
<dbReference type="PANTHER" id="PTHR22923:SF116">
    <property type="entry name" value="C1Q DOMAIN-CONTAINING PROTEIN"/>
    <property type="match status" value="1"/>
</dbReference>
<sequence length="190" mass="20997">MSWLWLLAAAVLVVVVDTRDEVRARRSDDPSPLQSVVEDLSRQVSDHQARLTAVERTCRTAVWNVAFHTHLRDDTISILPTATIIYNTVLTNIGNAYDDRTGMFTAPVAGTYSFTITCMAVVGTSLPRHHRRQQCRSHLLVHKLHNFGAGQHNGYSAPVNGEESMGAPRHCRHSDAGYRVGGVLGLSHQC</sequence>
<dbReference type="OrthoDB" id="6158150at2759"/>
<proteinExistence type="predicted"/>
<dbReference type="InterPro" id="IPR001073">
    <property type="entry name" value="C1q_dom"/>
</dbReference>
<gene>
    <name evidence="6" type="ORF">C0Q70_02123</name>
</gene>
<dbReference type="InterPro" id="IPR008983">
    <property type="entry name" value="Tumour_necrosis_fac-like_dom"/>
</dbReference>
<dbReference type="Pfam" id="PF00386">
    <property type="entry name" value="C1q"/>
    <property type="match status" value="1"/>
</dbReference>
<evidence type="ECO:0000256" key="2">
    <source>
        <dbReference type="ARBA" id="ARBA00022525"/>
    </source>
</evidence>
<feature type="chain" id="PRO_5015711381" description="C1q domain-containing protein" evidence="4">
    <location>
        <begin position="19"/>
        <end position="190"/>
    </location>
</feature>
<keyword evidence="3 4" id="KW-0732">Signal</keyword>
<dbReference type="Gene3D" id="2.60.120.40">
    <property type="match status" value="1"/>
</dbReference>
<evidence type="ECO:0000259" key="5">
    <source>
        <dbReference type="PROSITE" id="PS50871"/>
    </source>
</evidence>